<dbReference type="SUPFAM" id="SSF64005">
    <property type="entry name" value="Undecaprenyl diphosphate synthase"/>
    <property type="match status" value="1"/>
</dbReference>
<keyword evidence="2" id="KW-0808">Transferase</keyword>
<dbReference type="Gene3D" id="3.40.1180.10">
    <property type="entry name" value="Decaprenyl diphosphate synthase-like"/>
    <property type="match status" value="1"/>
</dbReference>
<dbReference type="Pfam" id="PF01255">
    <property type="entry name" value="Prenyltransf"/>
    <property type="match status" value="1"/>
</dbReference>
<dbReference type="eggNOG" id="KOG1602">
    <property type="taxonomic scope" value="Eukaryota"/>
</dbReference>
<keyword evidence="4" id="KW-1133">Transmembrane helix</keyword>
<dbReference type="InterPro" id="IPR001441">
    <property type="entry name" value="UPP_synth-like"/>
</dbReference>
<name>K0R815_THAOC</name>
<comment type="similarity">
    <text evidence="1">Belongs to the UPP synthase family.</text>
</comment>
<evidence type="ECO:0000256" key="3">
    <source>
        <dbReference type="SAM" id="MobiDB-lite"/>
    </source>
</evidence>
<dbReference type="InterPro" id="IPR036424">
    <property type="entry name" value="UPP_synth-like_sf"/>
</dbReference>
<accession>K0R815</accession>
<keyword evidence="4" id="KW-0812">Transmembrane</keyword>
<feature type="transmembrane region" description="Helical" evidence="4">
    <location>
        <begin position="141"/>
        <end position="161"/>
    </location>
</feature>
<feature type="region of interest" description="Disordered" evidence="3">
    <location>
        <begin position="18"/>
        <end position="38"/>
    </location>
</feature>
<keyword evidence="4" id="KW-0472">Membrane</keyword>
<evidence type="ECO:0000256" key="1">
    <source>
        <dbReference type="ARBA" id="ARBA00005432"/>
    </source>
</evidence>
<dbReference type="EMBL" id="AGNL01049045">
    <property type="protein sequence ID" value="EJK44921.1"/>
    <property type="molecule type" value="Genomic_DNA"/>
</dbReference>
<evidence type="ECO:0000256" key="4">
    <source>
        <dbReference type="SAM" id="Phobius"/>
    </source>
</evidence>
<evidence type="ECO:0000313" key="6">
    <source>
        <dbReference type="Proteomes" id="UP000266841"/>
    </source>
</evidence>
<dbReference type="PANTHER" id="PTHR10291:SF43">
    <property type="entry name" value="DEHYDRODOLICHYL DIPHOSPHATE SYNTHASE COMPLEX SUBUNIT DHDDS"/>
    <property type="match status" value="1"/>
</dbReference>
<sequence>MNQSWKVRGETLLRQFIDGDGGGPHGHVDNDKSSSHPYASYPHEMNASDYQPTCAYEDSVYGRLLGCGCAPIQNEGLGCSLEVQRIKFIVGRALNAYLSSPLFLALLPLLIGVFVGLYLGRGRRVSSRPKGGSILASISNYTSLVYCWVGLRVAVLLMHIVPEKISSVSQQYLEDMRDRRTRTELRERVEVERESGVREESIPQHVAVIMDGNRRYGKQRYGNATRGHWDGSRTLVEFAKWCMAEGVSILTVYAFSTENWDREPAEVAALMSIFVKYCEELRVEAVKRGIRIHVLTTEDERIPSDVKAGVDRMVEETKHCEQFTMNICLSYGGRGEIVHACKGVVRDVLSGDFSIDEICEGHLRDNLLTGHCRDPDVVIRTSGEERISNFLLWQIAYSEFFFLKKQWPELQKSDLIGVIRTYARGRNRRYGK</sequence>
<dbReference type="PANTHER" id="PTHR10291">
    <property type="entry name" value="DEHYDRODOLICHYL DIPHOSPHATE SYNTHASE FAMILY MEMBER"/>
    <property type="match status" value="1"/>
</dbReference>
<dbReference type="HAMAP" id="MF_01139">
    <property type="entry name" value="ISPT"/>
    <property type="match status" value="1"/>
</dbReference>
<dbReference type="AlphaFoldDB" id="K0R815"/>
<dbReference type="InterPro" id="IPR018520">
    <property type="entry name" value="UPP_synth-like_CS"/>
</dbReference>
<dbReference type="CDD" id="cd00475">
    <property type="entry name" value="Cis_IPPS"/>
    <property type="match status" value="1"/>
</dbReference>
<evidence type="ECO:0000313" key="5">
    <source>
        <dbReference type="EMBL" id="EJK44921.1"/>
    </source>
</evidence>
<dbReference type="NCBIfam" id="TIGR00055">
    <property type="entry name" value="uppS"/>
    <property type="match status" value="1"/>
</dbReference>
<dbReference type="Proteomes" id="UP000266841">
    <property type="component" value="Unassembled WGS sequence"/>
</dbReference>
<protein>
    <recommendedName>
        <fullName evidence="7">Alkyl transferase</fullName>
    </recommendedName>
</protein>
<reference evidence="5 6" key="1">
    <citation type="journal article" date="2012" name="Genome Biol.">
        <title>Genome and low-iron response of an oceanic diatom adapted to chronic iron limitation.</title>
        <authorList>
            <person name="Lommer M."/>
            <person name="Specht M."/>
            <person name="Roy A.S."/>
            <person name="Kraemer L."/>
            <person name="Andreson R."/>
            <person name="Gutowska M.A."/>
            <person name="Wolf J."/>
            <person name="Bergner S.V."/>
            <person name="Schilhabel M.B."/>
            <person name="Klostermeier U.C."/>
            <person name="Beiko R.G."/>
            <person name="Rosenstiel P."/>
            <person name="Hippler M."/>
            <person name="Laroche J."/>
        </authorList>
    </citation>
    <scope>NUCLEOTIDE SEQUENCE [LARGE SCALE GENOMIC DNA]</scope>
    <source>
        <strain evidence="5 6">CCMP1005</strain>
    </source>
</reference>
<dbReference type="OrthoDB" id="4173905at2759"/>
<evidence type="ECO:0000256" key="2">
    <source>
        <dbReference type="ARBA" id="ARBA00022679"/>
    </source>
</evidence>
<organism evidence="5 6">
    <name type="scientific">Thalassiosira oceanica</name>
    <name type="common">Marine diatom</name>
    <dbReference type="NCBI Taxonomy" id="159749"/>
    <lineage>
        <taxon>Eukaryota</taxon>
        <taxon>Sar</taxon>
        <taxon>Stramenopiles</taxon>
        <taxon>Ochrophyta</taxon>
        <taxon>Bacillariophyta</taxon>
        <taxon>Coscinodiscophyceae</taxon>
        <taxon>Thalassiosirophycidae</taxon>
        <taxon>Thalassiosirales</taxon>
        <taxon>Thalassiosiraceae</taxon>
        <taxon>Thalassiosira</taxon>
    </lineage>
</organism>
<dbReference type="GO" id="GO:0005783">
    <property type="term" value="C:endoplasmic reticulum"/>
    <property type="evidence" value="ECO:0007669"/>
    <property type="project" value="TreeGrafter"/>
</dbReference>
<dbReference type="GO" id="GO:0045547">
    <property type="term" value="F:ditrans,polycis-polyprenyl diphosphate synthase [(2E,6E)-farnesyl diphosphate specific] activity"/>
    <property type="evidence" value="ECO:0007669"/>
    <property type="project" value="TreeGrafter"/>
</dbReference>
<dbReference type="GO" id="GO:0016094">
    <property type="term" value="P:polyprenol biosynthetic process"/>
    <property type="evidence" value="ECO:0007669"/>
    <property type="project" value="TreeGrafter"/>
</dbReference>
<dbReference type="PROSITE" id="PS01066">
    <property type="entry name" value="UPP_SYNTHASE"/>
    <property type="match status" value="1"/>
</dbReference>
<gene>
    <name evidence="5" type="ORF">THAOC_36504</name>
</gene>
<keyword evidence="6" id="KW-1185">Reference proteome</keyword>
<proteinExistence type="inferred from homology"/>
<evidence type="ECO:0008006" key="7">
    <source>
        <dbReference type="Google" id="ProtNLM"/>
    </source>
</evidence>
<feature type="transmembrane region" description="Helical" evidence="4">
    <location>
        <begin position="102"/>
        <end position="120"/>
    </location>
</feature>
<comment type="caution">
    <text evidence="5">The sequence shown here is derived from an EMBL/GenBank/DDBJ whole genome shotgun (WGS) entry which is preliminary data.</text>
</comment>